<gene>
    <name evidence="1" type="ORF">ACELLULO517_17410</name>
</gene>
<dbReference type="Gene3D" id="3.40.50.10320">
    <property type="entry name" value="LmbE-like"/>
    <property type="match status" value="1"/>
</dbReference>
<accession>A0A963Z3Y7</accession>
<protein>
    <submittedName>
        <fullName evidence="1">PIG-L family deacetylase</fullName>
    </submittedName>
</protein>
<comment type="caution">
    <text evidence="1">The sequence shown here is derived from an EMBL/GenBank/DDBJ whole genome shotgun (WGS) entry which is preliminary data.</text>
</comment>
<organism evidence="1 2">
    <name type="scientific">Acidisoma cellulosilyticum</name>
    <dbReference type="NCBI Taxonomy" id="2802395"/>
    <lineage>
        <taxon>Bacteria</taxon>
        <taxon>Pseudomonadati</taxon>
        <taxon>Pseudomonadota</taxon>
        <taxon>Alphaproteobacteria</taxon>
        <taxon>Acetobacterales</taxon>
        <taxon>Acidocellaceae</taxon>
        <taxon>Acidisoma</taxon>
    </lineage>
</organism>
<dbReference type="PANTHER" id="PTHR12993:SF29">
    <property type="entry name" value="BLR3841 PROTEIN"/>
    <property type="match status" value="1"/>
</dbReference>
<dbReference type="PANTHER" id="PTHR12993">
    <property type="entry name" value="N-ACETYLGLUCOSAMINYL-PHOSPHATIDYLINOSITOL DE-N-ACETYLASE-RELATED"/>
    <property type="match status" value="1"/>
</dbReference>
<dbReference type="RefSeq" id="WP_227308678.1">
    <property type="nucleotide sequence ID" value="NZ_JAESVA010000005.1"/>
</dbReference>
<dbReference type="Pfam" id="PF02585">
    <property type="entry name" value="PIG-L"/>
    <property type="match status" value="1"/>
</dbReference>
<evidence type="ECO:0000313" key="1">
    <source>
        <dbReference type="EMBL" id="MCB8882026.1"/>
    </source>
</evidence>
<dbReference type="AlphaFoldDB" id="A0A963Z3Y7"/>
<evidence type="ECO:0000313" key="2">
    <source>
        <dbReference type="Proteomes" id="UP000721844"/>
    </source>
</evidence>
<keyword evidence="2" id="KW-1185">Reference proteome</keyword>
<dbReference type="GO" id="GO:0016811">
    <property type="term" value="F:hydrolase activity, acting on carbon-nitrogen (but not peptide) bonds, in linear amides"/>
    <property type="evidence" value="ECO:0007669"/>
    <property type="project" value="TreeGrafter"/>
</dbReference>
<reference evidence="1 2" key="1">
    <citation type="journal article" date="2021" name="Microorganisms">
        <title>Acidisoma silvae sp. nov. and Acidisomacellulosilytica sp. nov., Two Acidophilic Bacteria Isolated from Decaying Wood, Hydrolyzing Cellulose and Producing Poly-3-hydroxybutyrate.</title>
        <authorList>
            <person name="Mieszkin S."/>
            <person name="Pouder E."/>
            <person name="Uroz S."/>
            <person name="Simon-Colin C."/>
            <person name="Alain K."/>
        </authorList>
    </citation>
    <scope>NUCLEOTIDE SEQUENCE [LARGE SCALE GENOMIC DNA]</scope>
    <source>
        <strain evidence="1 2">HW T5.17</strain>
    </source>
</reference>
<name>A0A963Z3Y7_9PROT</name>
<proteinExistence type="predicted"/>
<dbReference type="SUPFAM" id="SSF102588">
    <property type="entry name" value="LmbE-like"/>
    <property type="match status" value="1"/>
</dbReference>
<dbReference type="EMBL" id="JAESVA010000005">
    <property type="protein sequence ID" value="MCB8882026.1"/>
    <property type="molecule type" value="Genomic_DNA"/>
</dbReference>
<dbReference type="InterPro" id="IPR024078">
    <property type="entry name" value="LmbE-like_dom_sf"/>
</dbReference>
<dbReference type="InterPro" id="IPR003737">
    <property type="entry name" value="GlcNAc_PI_deacetylase-related"/>
</dbReference>
<dbReference type="Proteomes" id="UP000721844">
    <property type="component" value="Unassembled WGS sequence"/>
</dbReference>
<sequence length="258" mass="29032">MNHLYFSPHLDDVPLSCAGVISSQRAAGENVRMITLFTGDAPEPLSPLAQRYHAIWGRGDRPYVARREEDRQACALLGVDVHHEGLLEAIYRRGTDGEALYPTRADMFRTIDGRDDAIVDEIQARMLAQVQDFKADIVYAPLGLGRHADHQAVIAAARRLADSEALELRLYEEWPYAAGRFPKERPGRIAETLDFFQWHAEPSTTGIDIDHRLAVARCYASQIEELFDSDEAMVNELRAYTSGVGGRLPSERIWTVLR</sequence>